<dbReference type="GO" id="GO:0016020">
    <property type="term" value="C:membrane"/>
    <property type="evidence" value="ECO:0007669"/>
    <property type="project" value="InterPro"/>
</dbReference>
<keyword evidence="3" id="KW-1185">Reference proteome</keyword>
<name>A0A975AHJ5_9FIRM</name>
<keyword evidence="1" id="KW-0472">Membrane</keyword>
<keyword evidence="1" id="KW-1133">Transmembrane helix</keyword>
<dbReference type="AlphaFoldDB" id="A0A975AHJ5"/>
<dbReference type="Pfam" id="PF07155">
    <property type="entry name" value="ECF-ribofla_trS"/>
    <property type="match status" value="1"/>
</dbReference>
<dbReference type="InterPro" id="IPR009825">
    <property type="entry name" value="ECF_substrate-spec-like"/>
</dbReference>
<proteinExistence type="predicted"/>
<accession>A0A975AHJ5</accession>
<organism evidence="2 3">
    <name type="scientific">Alkalibacter rhizosphaerae</name>
    <dbReference type="NCBI Taxonomy" id="2815577"/>
    <lineage>
        <taxon>Bacteria</taxon>
        <taxon>Bacillati</taxon>
        <taxon>Bacillota</taxon>
        <taxon>Clostridia</taxon>
        <taxon>Eubacteriales</taxon>
        <taxon>Eubacteriaceae</taxon>
        <taxon>Alkalibacter</taxon>
    </lineage>
</organism>
<evidence type="ECO:0000256" key="1">
    <source>
        <dbReference type="SAM" id="Phobius"/>
    </source>
</evidence>
<feature type="transmembrane region" description="Helical" evidence="1">
    <location>
        <begin position="54"/>
        <end position="74"/>
    </location>
</feature>
<dbReference type="KEGG" id="alka:J0B03_07560"/>
<feature type="transmembrane region" description="Helical" evidence="1">
    <location>
        <begin position="25"/>
        <end position="42"/>
    </location>
</feature>
<dbReference type="Gene3D" id="1.10.1760.20">
    <property type="match status" value="1"/>
</dbReference>
<gene>
    <name evidence="2" type="ORF">J0B03_07560</name>
</gene>
<dbReference type="Proteomes" id="UP000663499">
    <property type="component" value="Chromosome"/>
</dbReference>
<evidence type="ECO:0000313" key="2">
    <source>
        <dbReference type="EMBL" id="QSX07689.1"/>
    </source>
</evidence>
<protein>
    <submittedName>
        <fullName evidence="2">ECF transporter S component</fullName>
    </submittedName>
</protein>
<keyword evidence="1" id="KW-0812">Transmembrane</keyword>
<dbReference type="EMBL" id="CP071444">
    <property type="protein sequence ID" value="QSX07689.1"/>
    <property type="molecule type" value="Genomic_DNA"/>
</dbReference>
<sequence length="88" mass="9505">MIPTFLVKGTMGLVSGYLFQKNHPLKAVVAGCLIMAGGYYVSETIIYSNLLSPLASIPFNLIQGAVGSVIGYLFTIKFKKIFVDLIGM</sequence>
<reference evidence="2" key="1">
    <citation type="submission" date="2021-03" db="EMBL/GenBank/DDBJ databases">
        <title>Alkalibacter marinus sp. nov., isolated from tidal flat sediment.</title>
        <authorList>
            <person name="Namirimu T."/>
            <person name="Yang J.-A."/>
            <person name="Yang S.-H."/>
            <person name="Kim Y.-J."/>
            <person name="Kwon K.K."/>
        </authorList>
    </citation>
    <scope>NUCLEOTIDE SEQUENCE</scope>
    <source>
        <strain evidence="2">ES005</strain>
    </source>
</reference>
<evidence type="ECO:0000313" key="3">
    <source>
        <dbReference type="Proteomes" id="UP000663499"/>
    </source>
</evidence>